<evidence type="ECO:0000256" key="1">
    <source>
        <dbReference type="SAM" id="MobiDB-lite"/>
    </source>
</evidence>
<dbReference type="AlphaFoldDB" id="A0A0S4MQR3"/>
<evidence type="ECO:0000313" key="2">
    <source>
        <dbReference type="EMBL" id="CUT99746.1"/>
    </source>
</evidence>
<protein>
    <submittedName>
        <fullName evidence="2">RNA directed DNA polymerase (Reverse transcriptase)</fullName>
    </submittedName>
</protein>
<keyword evidence="2" id="KW-0695">RNA-directed DNA polymerase</keyword>
<sequence>MVYTPTGTSVFKILTGSEVSPDIFLPTTDETANNVPEYILRLKEGAKEILRPTQPDERLPRRISANLQANFPTWKTPQVSSPMEQGPISSGSALTCKLHNYVPQPVAVHQQGPPPVGHEDETYAPTKDRKPPNGSYGRNSVAPESVLKRLGGYAILLSFKRSFQRGGEQTNHTA</sequence>
<accession>A0A0S4MQR3</accession>
<reference evidence="2" key="1">
    <citation type="journal article" date="2013" name="Nature">
        <title>The genomes of four tapeworm species reveal adaptations to parasitism.</title>
        <authorList>
            <person name="Tsai I.J."/>
            <person name="Zarowiecki M."/>
            <person name="Holroyd N."/>
            <person name="Garciarrubio A."/>
            <person name="Sanchez-Flores A."/>
            <person name="Brooks K.L."/>
            <person name="Tracey A."/>
            <person name="Bobes R.J."/>
            <person name="Fragoso G."/>
            <person name="Sciutto E."/>
            <person name="Aslett M."/>
            <person name="Beasley H."/>
            <person name="Bennett H.M."/>
            <person name="Cai J."/>
            <person name="Camicia F."/>
            <person name="Clark R."/>
            <person name="Cucher M."/>
            <person name="De Silva N."/>
            <person name="Day T.A."/>
            <person name="Deplazes P."/>
            <person name="Estrada K."/>
            <person name="Fernandez C."/>
            <person name="Holland P.W."/>
            <person name="Hou J."/>
            <person name="Hu S."/>
            <person name="Huckvale T."/>
            <person name="Hung S.S."/>
            <person name="Kamenetzky L."/>
            <person name="Keane J.A."/>
            <person name="Kiss F."/>
            <person name="Koziol U."/>
            <person name="Lambert O."/>
            <person name="Liu K."/>
            <person name="Luo X."/>
            <person name="Luo Y."/>
            <person name="Macchiaroli N."/>
            <person name="Nichol S."/>
            <person name="Paps J."/>
            <person name="Parkinson J."/>
            <person name="Pouchkina-Stantcheva N."/>
            <person name="Riddiford N."/>
            <person name="Rosenzvit M."/>
            <person name="Salinas G."/>
            <person name="Wasmuth J.D."/>
            <person name="Zamanian M."/>
            <person name="Zheng Y."/>
            <person name="Cai X."/>
            <person name="Soberon X."/>
            <person name="Olson P.D."/>
            <person name="Laclette J.P."/>
            <person name="Brehm K."/>
            <person name="Berriman M."/>
            <person name="Garciarrubio A."/>
            <person name="Bobes R.J."/>
            <person name="Fragoso G."/>
            <person name="Sanchez-Flores A."/>
            <person name="Estrada K."/>
            <person name="Cevallos M.A."/>
            <person name="Morett E."/>
            <person name="Gonzalez V."/>
            <person name="Portillo T."/>
            <person name="Ochoa-Leyva A."/>
            <person name="Jose M.V."/>
            <person name="Sciutto E."/>
            <person name="Landa A."/>
            <person name="Jimenez L."/>
            <person name="Valdes V."/>
            <person name="Carrero J.C."/>
            <person name="Larralde C."/>
            <person name="Morales-Montor J."/>
            <person name="Limon-Lason J."/>
            <person name="Soberon X."/>
            <person name="Laclette J.P."/>
        </authorList>
    </citation>
    <scope>NUCLEOTIDE SEQUENCE [LARGE SCALE GENOMIC DNA]</scope>
</reference>
<feature type="compositionally biased region" description="Basic and acidic residues" evidence="1">
    <location>
        <begin position="117"/>
        <end position="131"/>
    </location>
</feature>
<keyword evidence="3" id="KW-1185">Reference proteome</keyword>
<keyword evidence="2" id="KW-0548">Nucleotidyltransferase</keyword>
<name>A0A0S4MQR3_ECHMU</name>
<reference evidence="2" key="2">
    <citation type="submission" date="2015-11" db="EMBL/GenBank/DDBJ databases">
        <authorList>
            <person name="Zhang Y."/>
            <person name="Guo Z."/>
        </authorList>
    </citation>
    <scope>NUCLEOTIDE SEQUENCE</scope>
</reference>
<dbReference type="Proteomes" id="UP000017246">
    <property type="component" value="Unassembled WGS sequence"/>
</dbReference>
<dbReference type="EMBL" id="LN902847">
    <property type="protein sequence ID" value="CUT99746.1"/>
    <property type="molecule type" value="Genomic_DNA"/>
</dbReference>
<dbReference type="GO" id="GO:0003964">
    <property type="term" value="F:RNA-directed DNA polymerase activity"/>
    <property type="evidence" value="ECO:0007669"/>
    <property type="project" value="UniProtKB-KW"/>
</dbReference>
<keyword evidence="2" id="KW-0808">Transferase</keyword>
<evidence type="ECO:0000313" key="3">
    <source>
        <dbReference type="Proteomes" id="UP000017246"/>
    </source>
</evidence>
<feature type="region of interest" description="Disordered" evidence="1">
    <location>
        <begin position="106"/>
        <end position="142"/>
    </location>
</feature>
<proteinExistence type="predicted"/>
<organism evidence="2 3">
    <name type="scientific">Echinococcus multilocularis</name>
    <name type="common">Fox tapeworm</name>
    <dbReference type="NCBI Taxonomy" id="6211"/>
    <lineage>
        <taxon>Eukaryota</taxon>
        <taxon>Metazoa</taxon>
        <taxon>Spiralia</taxon>
        <taxon>Lophotrochozoa</taxon>
        <taxon>Platyhelminthes</taxon>
        <taxon>Cestoda</taxon>
        <taxon>Eucestoda</taxon>
        <taxon>Cyclophyllidea</taxon>
        <taxon>Taeniidae</taxon>
        <taxon>Echinococcus</taxon>
    </lineage>
</organism>